<comment type="caution">
    <text evidence="1">The sequence shown here is derived from an EMBL/GenBank/DDBJ whole genome shotgun (WGS) entry which is preliminary data.</text>
</comment>
<evidence type="ECO:0000313" key="2">
    <source>
        <dbReference type="Proteomes" id="UP001631969"/>
    </source>
</evidence>
<proteinExistence type="predicted"/>
<reference evidence="1" key="1">
    <citation type="submission" date="2024-12" db="EMBL/GenBank/DDBJ databases">
        <authorList>
            <person name="Wu N."/>
        </authorList>
    </citation>
    <scope>NUCLEOTIDE SEQUENCE</scope>
    <source>
        <strain evidence="1">P15</strain>
    </source>
</reference>
<name>A0ACC7P4S6_9BACL</name>
<sequence length="293" mass="33513">MALTLYPANKQLTDYPQIQGEFPFLLSINELTRPFPAHRHDFLECSLVLEGEGWEVVNGIRHEMSPGTFTFLLPFQVHELGVAPGQVLRLYNCMFDREWLTFGMNGGGLLGKLLFREEGGNAFVQLSEEETAEIAALFGSMEREVAENGRWSREMVRLKLSELLIRFDRFRGPRGIIRTGELPERGSVWPAIRHIQYHYREELTLAGLAKEFGFSIPYLSAEIKRKTGMNFLALLHSIRIQHACGLLLSTSLTGMDIAVEAGFNSYKAFMRNFRATMGMTPGEYRRENHEFRE</sequence>
<organism evidence="1 2">
    <name type="scientific">Paenibacillus mesotrionivorans</name>
    <dbReference type="NCBI Taxonomy" id="3160968"/>
    <lineage>
        <taxon>Bacteria</taxon>
        <taxon>Bacillati</taxon>
        <taxon>Bacillota</taxon>
        <taxon>Bacilli</taxon>
        <taxon>Bacillales</taxon>
        <taxon>Paenibacillaceae</taxon>
        <taxon>Paenibacillus</taxon>
    </lineage>
</organism>
<keyword evidence="2" id="KW-1185">Reference proteome</keyword>
<gene>
    <name evidence="1" type="ORF">ACI1P1_27560</name>
</gene>
<accession>A0ACC7P4S6</accession>
<dbReference type="EMBL" id="JBJURJ010000025">
    <property type="protein sequence ID" value="MFM9332061.1"/>
    <property type="molecule type" value="Genomic_DNA"/>
</dbReference>
<dbReference type="Proteomes" id="UP001631969">
    <property type="component" value="Unassembled WGS sequence"/>
</dbReference>
<protein>
    <submittedName>
        <fullName evidence="1">Helix-turn-helix domain-containing protein</fullName>
    </submittedName>
</protein>
<evidence type="ECO:0000313" key="1">
    <source>
        <dbReference type="EMBL" id="MFM9332061.1"/>
    </source>
</evidence>